<organism evidence="2 3">
    <name type="scientific">Cyphellophora attinorum</name>
    <dbReference type="NCBI Taxonomy" id="1664694"/>
    <lineage>
        <taxon>Eukaryota</taxon>
        <taxon>Fungi</taxon>
        <taxon>Dikarya</taxon>
        <taxon>Ascomycota</taxon>
        <taxon>Pezizomycotina</taxon>
        <taxon>Eurotiomycetes</taxon>
        <taxon>Chaetothyriomycetidae</taxon>
        <taxon>Chaetothyriales</taxon>
        <taxon>Cyphellophoraceae</taxon>
        <taxon>Cyphellophora</taxon>
    </lineage>
</organism>
<dbReference type="STRING" id="1664694.A0A0N0NR23"/>
<comment type="caution">
    <text evidence="2">The sequence shown here is derived from an EMBL/GenBank/DDBJ whole genome shotgun (WGS) entry which is preliminary data.</text>
</comment>
<reference evidence="2 3" key="1">
    <citation type="submission" date="2015-06" db="EMBL/GenBank/DDBJ databases">
        <title>Draft genome of the ant-associated black yeast Phialophora attae CBS 131958.</title>
        <authorList>
            <person name="Moreno L.F."/>
            <person name="Stielow B.J."/>
            <person name="de Hoog S."/>
            <person name="Vicente V.A."/>
            <person name="Weiss V.A."/>
            <person name="de Vries M."/>
            <person name="Cruz L.M."/>
            <person name="Souza E.M."/>
        </authorList>
    </citation>
    <scope>NUCLEOTIDE SEQUENCE [LARGE SCALE GENOMIC DNA]</scope>
    <source>
        <strain evidence="2 3">CBS 131958</strain>
    </source>
</reference>
<dbReference type="Proteomes" id="UP000038010">
    <property type="component" value="Unassembled WGS sequence"/>
</dbReference>
<dbReference type="PANTHER" id="PTHR43194">
    <property type="entry name" value="HYDROLASE ALPHA/BETA FOLD FAMILY"/>
    <property type="match status" value="1"/>
</dbReference>
<dbReference type="OrthoDB" id="8119704at2759"/>
<evidence type="ECO:0000259" key="1">
    <source>
        <dbReference type="Pfam" id="PF12697"/>
    </source>
</evidence>
<dbReference type="Gene3D" id="3.40.50.1820">
    <property type="entry name" value="alpha/beta hydrolase"/>
    <property type="match status" value="1"/>
</dbReference>
<accession>A0A0N0NR23</accession>
<dbReference type="VEuPathDB" id="FungiDB:AB675_8410"/>
<dbReference type="InterPro" id="IPR000073">
    <property type="entry name" value="AB_hydrolase_1"/>
</dbReference>
<dbReference type="AlphaFoldDB" id="A0A0N0NR23"/>
<dbReference type="PANTHER" id="PTHR43194:SF2">
    <property type="entry name" value="PEROXISOMAL MEMBRANE PROTEIN LPX1"/>
    <property type="match status" value="1"/>
</dbReference>
<gene>
    <name evidence="2" type="ORF">AB675_8410</name>
</gene>
<proteinExistence type="predicted"/>
<dbReference type="Pfam" id="PF12697">
    <property type="entry name" value="Abhydrolase_6"/>
    <property type="match status" value="1"/>
</dbReference>
<dbReference type="InterPro" id="IPR029058">
    <property type="entry name" value="AB_hydrolase_fold"/>
</dbReference>
<evidence type="ECO:0000313" key="2">
    <source>
        <dbReference type="EMBL" id="KPI44588.1"/>
    </source>
</evidence>
<feature type="domain" description="AB hydrolase-1" evidence="1">
    <location>
        <begin position="55"/>
        <end position="340"/>
    </location>
</feature>
<dbReference type="GeneID" id="28740734"/>
<dbReference type="RefSeq" id="XP_018004551.1">
    <property type="nucleotide sequence ID" value="XM_018148854.1"/>
</dbReference>
<sequence>MLDYLKSYWTLRWTQQRQFHPIPSNITRHFVKTAAGDIELLVAEPTRRSPEAAPIFFVHGGNGHATVWLEWMTHLAETYGARTYAYSLRNHGASFSVSYFRMVWLTSLDDLASDLSNAVLEATSREGQAPIIVAHSSGGGLSQYILSKGTVKARALALVGAVPHFGNVHVYFNWFTRIDRWFMLRNFAHFCHPNSGLNTDRLVYNAFFGHEYPLSEVTEFRKWMANYECMWWPYSMGGSGFSIKTRKWLSPVAILRNIVKWTGAEDKVLVMIGTEDLMMGGTERRMVQEFQEGVRTLQSEKKLDIDVAKENLAIEKVDKYVTEARQGGVRLVEVLNAGHHTQNDVQWKEACEALRRFAEQA</sequence>
<dbReference type="SUPFAM" id="SSF53474">
    <property type="entry name" value="alpha/beta-Hydrolases"/>
    <property type="match status" value="1"/>
</dbReference>
<evidence type="ECO:0000313" key="3">
    <source>
        <dbReference type="Proteomes" id="UP000038010"/>
    </source>
</evidence>
<name>A0A0N0NR23_9EURO</name>
<protein>
    <recommendedName>
        <fullName evidence="1">AB hydrolase-1 domain-containing protein</fullName>
    </recommendedName>
</protein>
<dbReference type="InterPro" id="IPR050228">
    <property type="entry name" value="Carboxylesterase_BioH"/>
</dbReference>
<dbReference type="EMBL" id="LFJN01000003">
    <property type="protein sequence ID" value="KPI44588.1"/>
    <property type="molecule type" value="Genomic_DNA"/>
</dbReference>
<keyword evidence="3" id="KW-1185">Reference proteome</keyword>